<dbReference type="Pfam" id="PF19924">
    <property type="entry name" value="DUF6387"/>
    <property type="match status" value="1"/>
</dbReference>
<evidence type="ECO:0000313" key="2">
    <source>
        <dbReference type="Proteomes" id="UP001219630"/>
    </source>
</evidence>
<keyword evidence="2" id="KW-1185">Reference proteome</keyword>
<reference evidence="1 2" key="1">
    <citation type="submission" date="2022-12" db="EMBL/GenBank/DDBJ databases">
        <title>Complete genome sequencing of Dickeya lacustris type strain LMG30899.</title>
        <authorList>
            <person name="Dobhal S."/>
            <person name="Arizala D."/>
            <person name="Arif M."/>
        </authorList>
    </citation>
    <scope>NUCLEOTIDE SEQUENCE [LARGE SCALE GENOMIC DNA]</scope>
    <source>
        <strain evidence="1 2">LMG30899</strain>
    </source>
</reference>
<protein>
    <submittedName>
        <fullName evidence="1">DUF6387 family protein</fullName>
    </submittedName>
</protein>
<accession>A0ABY8G6J8</accession>
<gene>
    <name evidence="1" type="ORF">O1Q98_18730</name>
</gene>
<organism evidence="1 2">
    <name type="scientific">Dickeya lacustris</name>
    <dbReference type="NCBI Taxonomy" id="2259638"/>
    <lineage>
        <taxon>Bacteria</taxon>
        <taxon>Pseudomonadati</taxon>
        <taxon>Pseudomonadota</taxon>
        <taxon>Gammaproteobacteria</taxon>
        <taxon>Enterobacterales</taxon>
        <taxon>Pectobacteriaceae</taxon>
        <taxon>Dickeya</taxon>
    </lineage>
</organism>
<dbReference type="RefSeq" id="WP_125259811.1">
    <property type="nucleotide sequence ID" value="NZ_CP114280.1"/>
</dbReference>
<dbReference type="Proteomes" id="UP001219630">
    <property type="component" value="Chromosome"/>
</dbReference>
<name>A0ABY8G6J8_9GAMM</name>
<dbReference type="InterPro" id="IPR045664">
    <property type="entry name" value="DUF6387"/>
</dbReference>
<evidence type="ECO:0000313" key="1">
    <source>
        <dbReference type="EMBL" id="WFN55586.1"/>
    </source>
</evidence>
<sequence>MTKAEIAEAVKEWFNIENYSELHDLTVEELFQEIENRIIVYRMESRLASMSYENRKIHDDYYDDLLDGKVIFGDIFEGPKKELSSSYAIKPVTHQGLWEVAGYVAAFDKYVNPEGKPLPHMEVSHYLKEAGVNNEGLMLVQINLAETSSEEIINHLKVMVPEWKEQLQAPEPPARDFRFGVSNLKRILDYNIIPIMDLLFWAQGEEVRIGMPQLTSFLYPDEFKGGIRDVEKVKSTDHPLAVKYLTKHTYYQSFVDFTYRYDDRRHWKVQELIEDELGKDKEELDQN</sequence>
<proteinExistence type="predicted"/>
<dbReference type="EMBL" id="CP114280">
    <property type="protein sequence ID" value="WFN55586.1"/>
    <property type="molecule type" value="Genomic_DNA"/>
</dbReference>